<dbReference type="EMBL" id="BQKV01000115">
    <property type="protein sequence ID" value="GJN65889.1"/>
    <property type="molecule type" value="Genomic_DNA"/>
</dbReference>
<comment type="caution">
    <text evidence="2">The sequence shown here is derived from an EMBL/GenBank/DDBJ whole genome shotgun (WGS) entry which is preliminary data.</text>
</comment>
<evidence type="ECO:0000256" key="1">
    <source>
        <dbReference type="SAM" id="MobiDB-lite"/>
    </source>
</evidence>
<dbReference type="Proteomes" id="UP001055185">
    <property type="component" value="Unassembled WGS sequence"/>
</dbReference>
<proteinExistence type="predicted"/>
<protein>
    <submittedName>
        <fullName evidence="2">Uncharacterized protein</fullName>
    </submittedName>
</protein>
<evidence type="ECO:0000313" key="3">
    <source>
        <dbReference type="Proteomes" id="UP001055185"/>
    </source>
</evidence>
<name>A0AA37J0S5_9FIRM</name>
<accession>A0AA37J0S5</accession>
<gene>
    <name evidence="2" type="ORF">JCM17207_25140</name>
</gene>
<reference evidence="2" key="1">
    <citation type="journal article" date="2022" name="Int. J. Syst. Evol. Microbiol.">
        <title>Genome-based, phenotypic and chemotaxonomic classification of Faecalibacterium strains: proposal of three novel species Faecalibacterium duncaniae sp. nov., Faecalibacterium hattorii sp. nov. and Faecalibacterium gallinarum sp. nov. .</title>
        <authorList>
            <person name="Sakamoto M."/>
            <person name="Sakurai N."/>
            <person name="Tanno H."/>
            <person name="Iino T."/>
            <person name="Ohkuma M."/>
            <person name="Endo A."/>
        </authorList>
    </citation>
    <scope>NUCLEOTIDE SEQUENCE</scope>
    <source>
        <strain evidence="2">JCM 17207</strain>
    </source>
</reference>
<organism evidence="2 3">
    <name type="scientific">Faecalibacterium gallinarum</name>
    <dbReference type="NCBI Taxonomy" id="2903556"/>
    <lineage>
        <taxon>Bacteria</taxon>
        <taxon>Bacillati</taxon>
        <taxon>Bacillota</taxon>
        <taxon>Clostridia</taxon>
        <taxon>Eubacteriales</taxon>
        <taxon>Oscillospiraceae</taxon>
        <taxon>Faecalibacterium</taxon>
    </lineage>
</organism>
<dbReference type="AlphaFoldDB" id="A0AA37J0S5"/>
<feature type="region of interest" description="Disordered" evidence="1">
    <location>
        <begin position="1"/>
        <end position="27"/>
    </location>
</feature>
<keyword evidence="3" id="KW-1185">Reference proteome</keyword>
<sequence>MPRISLSLGQTDTGREKAAQNQGRLSEDSVPCVPEEILLFYVRLDMEIEL</sequence>
<evidence type="ECO:0000313" key="2">
    <source>
        <dbReference type="EMBL" id="GJN65889.1"/>
    </source>
</evidence>